<dbReference type="Proteomes" id="UP000515162">
    <property type="component" value="Chromosome 3R"/>
</dbReference>
<evidence type="ECO:0000256" key="1">
    <source>
        <dbReference type="SAM" id="Phobius"/>
    </source>
</evidence>
<evidence type="ECO:0000313" key="3">
    <source>
        <dbReference type="RefSeq" id="XP_033162784.1"/>
    </source>
</evidence>
<dbReference type="RefSeq" id="XP_033162784.1">
    <property type="nucleotide sequence ID" value="XM_033306893.1"/>
</dbReference>
<feature type="transmembrane region" description="Helical" evidence="1">
    <location>
        <begin position="76"/>
        <end position="99"/>
    </location>
</feature>
<accession>A0A6P8KF40</accession>
<evidence type="ECO:0000313" key="2">
    <source>
        <dbReference type="Proteomes" id="UP000515162"/>
    </source>
</evidence>
<reference evidence="3" key="1">
    <citation type="submission" date="2025-08" db="UniProtKB">
        <authorList>
            <consortium name="RefSeq"/>
        </authorList>
    </citation>
    <scope>IDENTIFICATION</scope>
    <source>
        <strain evidence="3">Mau12</strain>
        <tissue evidence="3">Whole Body</tissue>
    </source>
</reference>
<dbReference type="InterPro" id="IPR031720">
    <property type="entry name" value="DUF4728"/>
</dbReference>
<feature type="transmembrane region" description="Helical" evidence="1">
    <location>
        <begin position="151"/>
        <end position="171"/>
    </location>
</feature>
<protein>
    <submittedName>
        <fullName evidence="3">Uncharacterized protein LOC117142725</fullName>
    </submittedName>
</protein>
<dbReference type="AlphaFoldDB" id="A0A6P8KF40"/>
<dbReference type="Pfam" id="PF15860">
    <property type="entry name" value="DUF4728"/>
    <property type="match status" value="1"/>
</dbReference>
<keyword evidence="1" id="KW-0472">Membrane</keyword>
<feature type="transmembrane region" description="Helical" evidence="1">
    <location>
        <begin position="6"/>
        <end position="37"/>
    </location>
</feature>
<proteinExistence type="predicted"/>
<sequence length="195" mass="22089">MKYFEFLSLSSVGLCIACGDLLLALSILGPSSFYLYLDFMDIEKWEQDAEVEALTPIGTFFSTLVNYLWVREFSQVFYMTATFIIWVKAMINLMVACILIDGIKQKRLVCIAPWLINSCLSMVVETGIFVSLELRIDEVDAAVDRRIARSLIFGVFIVLNALVSYGIYALYRKLKSEPSENLEVIPQSPPHTFNA</sequence>
<feature type="transmembrane region" description="Helical" evidence="1">
    <location>
        <begin position="111"/>
        <end position="131"/>
    </location>
</feature>
<dbReference type="GeneID" id="117142725"/>
<keyword evidence="2" id="KW-1185">Reference proteome</keyword>
<keyword evidence="1" id="KW-0812">Transmembrane</keyword>
<keyword evidence="1" id="KW-1133">Transmembrane helix</keyword>
<gene>
    <name evidence="3" type="primary">LOC117142725</name>
</gene>
<name>A0A6P8KF40_DROMA</name>
<organism evidence="2 3">
    <name type="scientific">Drosophila mauritiana</name>
    <name type="common">Fruit fly</name>
    <dbReference type="NCBI Taxonomy" id="7226"/>
    <lineage>
        <taxon>Eukaryota</taxon>
        <taxon>Metazoa</taxon>
        <taxon>Ecdysozoa</taxon>
        <taxon>Arthropoda</taxon>
        <taxon>Hexapoda</taxon>
        <taxon>Insecta</taxon>
        <taxon>Pterygota</taxon>
        <taxon>Neoptera</taxon>
        <taxon>Endopterygota</taxon>
        <taxon>Diptera</taxon>
        <taxon>Brachycera</taxon>
        <taxon>Muscomorpha</taxon>
        <taxon>Ephydroidea</taxon>
        <taxon>Drosophilidae</taxon>
        <taxon>Drosophila</taxon>
        <taxon>Sophophora</taxon>
    </lineage>
</organism>